<dbReference type="Proteomes" id="UP000799423">
    <property type="component" value="Unassembled WGS sequence"/>
</dbReference>
<feature type="compositionally biased region" description="Polar residues" evidence="1">
    <location>
        <begin position="252"/>
        <end position="268"/>
    </location>
</feature>
<feature type="region of interest" description="Disordered" evidence="1">
    <location>
        <begin position="148"/>
        <end position="177"/>
    </location>
</feature>
<dbReference type="EMBL" id="MU006312">
    <property type="protein sequence ID" value="KAF2849254.1"/>
    <property type="molecule type" value="Genomic_DNA"/>
</dbReference>
<accession>A0A6A7B272</accession>
<sequence>MTHRSSEQYTPPKPSTISRRLRNRANQNLVTRPAEFPRRSVISLTRRAATLPRRNHIAYQTPEPQTSTSDWESVEAPRGPSKICLAQSAPTYTTQSHDFLVNQQAQSLSDSDSPSSAPDNQASPKVVSAHDYHFQPAQALSFLPSPLLSATGSRDFEPQPPANPEQPHDSPLGFQDMSTLGFMMAPSQYGMNHYGSPPTTYSPNYPPQHSYAEQRSTGPGPYSSSYASSPSLTNDGHTRRQEPHTVLPPYQPQQSLPRSPFQPGQPQESMRGGSAPLASSSHNYTYSAPSSSLPSQPLGSNAYPPPQLYPPSTYGVSDYHPLPTMYPPSSTTPAAYPSYDTPNHPPSHGNTGPPLSSSPGAQHSAVMPRLLNSRPKPTCWDHGCNGRQFSTFSNLLRHQREKSGTASKSFCPKCGAEFTRTTARNGHMAHDKCKARRASESDR</sequence>
<evidence type="ECO:0000313" key="3">
    <source>
        <dbReference type="Proteomes" id="UP000799423"/>
    </source>
</evidence>
<protein>
    <recommendedName>
        <fullName evidence="4">C2H2-type domain-containing protein</fullName>
    </recommendedName>
</protein>
<evidence type="ECO:0000256" key="1">
    <source>
        <dbReference type="SAM" id="MobiDB-lite"/>
    </source>
</evidence>
<feature type="compositionally biased region" description="Polar residues" evidence="1">
    <location>
        <begin position="348"/>
        <end position="361"/>
    </location>
</feature>
<name>A0A6A7B272_9PLEO</name>
<feature type="region of interest" description="Disordered" evidence="1">
    <location>
        <begin position="194"/>
        <end position="306"/>
    </location>
</feature>
<evidence type="ECO:0000313" key="2">
    <source>
        <dbReference type="EMBL" id="KAF2849254.1"/>
    </source>
</evidence>
<feature type="compositionally biased region" description="Low complexity" evidence="1">
    <location>
        <begin position="104"/>
        <end position="124"/>
    </location>
</feature>
<feature type="region of interest" description="Disordered" evidence="1">
    <location>
        <begin position="325"/>
        <end position="363"/>
    </location>
</feature>
<evidence type="ECO:0008006" key="4">
    <source>
        <dbReference type="Google" id="ProtNLM"/>
    </source>
</evidence>
<gene>
    <name evidence="2" type="ORF">T440DRAFT_132301</name>
</gene>
<feature type="region of interest" description="Disordered" evidence="1">
    <location>
        <begin position="104"/>
        <end position="128"/>
    </location>
</feature>
<organism evidence="2 3">
    <name type="scientific">Plenodomus tracheiphilus IPT5</name>
    <dbReference type="NCBI Taxonomy" id="1408161"/>
    <lineage>
        <taxon>Eukaryota</taxon>
        <taxon>Fungi</taxon>
        <taxon>Dikarya</taxon>
        <taxon>Ascomycota</taxon>
        <taxon>Pezizomycotina</taxon>
        <taxon>Dothideomycetes</taxon>
        <taxon>Pleosporomycetidae</taxon>
        <taxon>Pleosporales</taxon>
        <taxon>Pleosporineae</taxon>
        <taxon>Leptosphaeriaceae</taxon>
        <taxon>Plenodomus</taxon>
    </lineage>
</organism>
<feature type="compositionally biased region" description="Low complexity" evidence="1">
    <location>
        <begin position="287"/>
        <end position="300"/>
    </location>
</feature>
<feature type="compositionally biased region" description="Low complexity" evidence="1">
    <location>
        <begin position="216"/>
        <end position="231"/>
    </location>
</feature>
<feature type="region of interest" description="Disordered" evidence="1">
    <location>
        <begin position="1"/>
        <end position="34"/>
    </location>
</feature>
<proteinExistence type="predicted"/>
<feature type="compositionally biased region" description="Low complexity" evidence="1">
    <location>
        <begin position="327"/>
        <end position="339"/>
    </location>
</feature>
<reference evidence="2" key="1">
    <citation type="submission" date="2020-01" db="EMBL/GenBank/DDBJ databases">
        <authorList>
            <consortium name="DOE Joint Genome Institute"/>
            <person name="Haridas S."/>
            <person name="Albert R."/>
            <person name="Binder M."/>
            <person name="Bloem J."/>
            <person name="Labutti K."/>
            <person name="Salamov A."/>
            <person name="Andreopoulos B."/>
            <person name="Baker S.E."/>
            <person name="Barry K."/>
            <person name="Bills G."/>
            <person name="Bluhm B.H."/>
            <person name="Cannon C."/>
            <person name="Castanera R."/>
            <person name="Culley D.E."/>
            <person name="Daum C."/>
            <person name="Ezra D."/>
            <person name="Gonzalez J.B."/>
            <person name="Henrissat B."/>
            <person name="Kuo A."/>
            <person name="Liang C."/>
            <person name="Lipzen A."/>
            <person name="Lutzoni F."/>
            <person name="Magnuson J."/>
            <person name="Mondo S."/>
            <person name="Nolan M."/>
            <person name="Ohm R."/>
            <person name="Pangilinan J."/>
            <person name="Park H.-J."/>
            <person name="Ramirez L."/>
            <person name="Alfaro M."/>
            <person name="Sun H."/>
            <person name="Tritt A."/>
            <person name="Yoshinaga Y."/>
            <person name="Zwiers L.-H."/>
            <person name="Turgeon B.G."/>
            <person name="Goodwin S.B."/>
            <person name="Spatafora J.W."/>
            <person name="Crous P.W."/>
            <person name="Grigoriev I.V."/>
        </authorList>
    </citation>
    <scope>NUCLEOTIDE SEQUENCE</scope>
    <source>
        <strain evidence="2">IPT5</strain>
    </source>
</reference>
<dbReference type="AlphaFoldDB" id="A0A6A7B272"/>
<dbReference type="OrthoDB" id="5366256at2759"/>
<keyword evidence="3" id="KW-1185">Reference proteome</keyword>
<feature type="compositionally biased region" description="Polar residues" evidence="1">
    <location>
        <begin position="277"/>
        <end position="286"/>
    </location>
</feature>
<feature type="region of interest" description="Disordered" evidence="1">
    <location>
        <begin position="53"/>
        <end position="79"/>
    </location>
</feature>
<feature type="compositionally biased region" description="Polar residues" evidence="1">
    <location>
        <begin position="62"/>
        <end position="71"/>
    </location>
</feature>